<organism evidence="7 8">
    <name type="scientific">Pholiota conissans</name>
    <dbReference type="NCBI Taxonomy" id="109636"/>
    <lineage>
        <taxon>Eukaryota</taxon>
        <taxon>Fungi</taxon>
        <taxon>Dikarya</taxon>
        <taxon>Basidiomycota</taxon>
        <taxon>Agaricomycotina</taxon>
        <taxon>Agaricomycetes</taxon>
        <taxon>Agaricomycetidae</taxon>
        <taxon>Agaricales</taxon>
        <taxon>Agaricineae</taxon>
        <taxon>Strophariaceae</taxon>
        <taxon>Pholiota</taxon>
    </lineage>
</organism>
<dbReference type="GO" id="GO:0006351">
    <property type="term" value="P:DNA-templated transcription"/>
    <property type="evidence" value="ECO:0007669"/>
    <property type="project" value="InterPro"/>
</dbReference>
<keyword evidence="4" id="KW-0804">Transcription</keyword>
<dbReference type="AlphaFoldDB" id="A0A9P6CVL4"/>
<reference evidence="7" key="1">
    <citation type="submission" date="2020-11" db="EMBL/GenBank/DDBJ databases">
        <authorList>
            <consortium name="DOE Joint Genome Institute"/>
            <person name="Ahrendt S."/>
            <person name="Riley R."/>
            <person name="Andreopoulos W."/>
            <person name="Labutti K."/>
            <person name="Pangilinan J."/>
            <person name="Ruiz-Duenas F.J."/>
            <person name="Barrasa J.M."/>
            <person name="Sanchez-Garcia M."/>
            <person name="Camarero S."/>
            <person name="Miyauchi S."/>
            <person name="Serrano A."/>
            <person name="Linde D."/>
            <person name="Babiker R."/>
            <person name="Drula E."/>
            <person name="Ayuso-Fernandez I."/>
            <person name="Pacheco R."/>
            <person name="Padilla G."/>
            <person name="Ferreira P."/>
            <person name="Barriuso J."/>
            <person name="Kellner H."/>
            <person name="Castanera R."/>
            <person name="Alfaro M."/>
            <person name="Ramirez L."/>
            <person name="Pisabarro A.G."/>
            <person name="Kuo A."/>
            <person name="Tritt A."/>
            <person name="Lipzen A."/>
            <person name="He G."/>
            <person name="Yan M."/>
            <person name="Ng V."/>
            <person name="Cullen D."/>
            <person name="Martin F."/>
            <person name="Rosso M.-N."/>
            <person name="Henrissat B."/>
            <person name="Hibbett D."/>
            <person name="Martinez A.T."/>
            <person name="Grigoriev I.V."/>
        </authorList>
    </citation>
    <scope>NUCLEOTIDE SEQUENCE</scope>
    <source>
        <strain evidence="7">CIRM-BRFM 674</strain>
    </source>
</reference>
<dbReference type="InterPro" id="IPR050815">
    <property type="entry name" value="TF_fung"/>
</dbReference>
<evidence type="ECO:0000256" key="4">
    <source>
        <dbReference type="ARBA" id="ARBA00023163"/>
    </source>
</evidence>
<keyword evidence="5" id="KW-0539">Nucleus</keyword>
<dbReference type="SMART" id="SM00066">
    <property type="entry name" value="GAL4"/>
    <property type="match status" value="1"/>
</dbReference>
<evidence type="ECO:0000313" key="7">
    <source>
        <dbReference type="EMBL" id="KAF9480877.1"/>
    </source>
</evidence>
<dbReference type="CDD" id="cd00067">
    <property type="entry name" value="GAL4"/>
    <property type="match status" value="1"/>
</dbReference>
<dbReference type="PANTHER" id="PTHR47338:SF29">
    <property type="entry name" value="ZN(2)-C6 FUNGAL-TYPE DOMAIN-CONTAINING PROTEIN"/>
    <property type="match status" value="1"/>
</dbReference>
<comment type="subcellular location">
    <subcellularLocation>
        <location evidence="1">Nucleus</location>
    </subcellularLocation>
</comment>
<keyword evidence="3" id="KW-0805">Transcription regulation</keyword>
<evidence type="ECO:0000256" key="5">
    <source>
        <dbReference type="ARBA" id="ARBA00023242"/>
    </source>
</evidence>
<dbReference type="GO" id="GO:0008270">
    <property type="term" value="F:zinc ion binding"/>
    <property type="evidence" value="ECO:0007669"/>
    <property type="project" value="InterPro"/>
</dbReference>
<evidence type="ECO:0000256" key="1">
    <source>
        <dbReference type="ARBA" id="ARBA00004123"/>
    </source>
</evidence>
<dbReference type="Gene3D" id="4.10.240.10">
    <property type="entry name" value="Zn(2)-C6 fungal-type DNA-binding domain"/>
    <property type="match status" value="1"/>
</dbReference>
<protein>
    <recommendedName>
        <fullName evidence="6">Zn(2)-C6 fungal-type domain-containing protein</fullName>
    </recommendedName>
</protein>
<feature type="domain" description="Zn(2)-C6 fungal-type" evidence="6">
    <location>
        <begin position="16"/>
        <end position="48"/>
    </location>
</feature>
<evidence type="ECO:0000259" key="6">
    <source>
        <dbReference type="PROSITE" id="PS50048"/>
    </source>
</evidence>
<dbReference type="InterPro" id="IPR036864">
    <property type="entry name" value="Zn2-C6_fun-type_DNA-bd_sf"/>
</dbReference>
<dbReference type="GO" id="GO:0005634">
    <property type="term" value="C:nucleus"/>
    <property type="evidence" value="ECO:0007669"/>
    <property type="project" value="UniProtKB-SubCell"/>
</dbReference>
<comment type="caution">
    <text evidence="7">The sequence shown here is derived from an EMBL/GenBank/DDBJ whole genome shotgun (WGS) entry which is preliminary data.</text>
</comment>
<dbReference type="OrthoDB" id="2123952at2759"/>
<dbReference type="PROSITE" id="PS00463">
    <property type="entry name" value="ZN2_CY6_FUNGAL_1"/>
    <property type="match status" value="1"/>
</dbReference>
<evidence type="ECO:0000256" key="2">
    <source>
        <dbReference type="ARBA" id="ARBA00022723"/>
    </source>
</evidence>
<dbReference type="PROSITE" id="PS50048">
    <property type="entry name" value="ZN2_CY6_FUNGAL_2"/>
    <property type="match status" value="1"/>
</dbReference>
<keyword evidence="8" id="KW-1185">Reference proteome</keyword>
<dbReference type="Pfam" id="PF00172">
    <property type="entry name" value="Zn_clus"/>
    <property type="match status" value="1"/>
</dbReference>
<dbReference type="GO" id="GO:0000981">
    <property type="term" value="F:DNA-binding transcription factor activity, RNA polymerase II-specific"/>
    <property type="evidence" value="ECO:0007669"/>
    <property type="project" value="InterPro"/>
</dbReference>
<dbReference type="Pfam" id="PF04082">
    <property type="entry name" value="Fungal_trans"/>
    <property type="match status" value="1"/>
</dbReference>
<dbReference type="EMBL" id="MU155187">
    <property type="protein sequence ID" value="KAF9480877.1"/>
    <property type="molecule type" value="Genomic_DNA"/>
</dbReference>
<gene>
    <name evidence="7" type="ORF">BDN70DRAFT_581202</name>
</gene>
<dbReference type="CDD" id="cd12148">
    <property type="entry name" value="fungal_TF_MHR"/>
    <property type="match status" value="1"/>
</dbReference>
<evidence type="ECO:0000313" key="8">
    <source>
        <dbReference type="Proteomes" id="UP000807469"/>
    </source>
</evidence>
<evidence type="ECO:0000256" key="3">
    <source>
        <dbReference type="ARBA" id="ARBA00023015"/>
    </source>
</evidence>
<name>A0A9P6CVL4_9AGAR</name>
<dbReference type="SUPFAM" id="SSF57701">
    <property type="entry name" value="Zn2/Cys6 DNA-binding domain"/>
    <property type="match status" value="1"/>
</dbReference>
<proteinExistence type="predicted"/>
<dbReference type="Proteomes" id="UP000807469">
    <property type="component" value="Unassembled WGS sequence"/>
</dbReference>
<keyword evidence="2" id="KW-0479">Metal-binding</keyword>
<dbReference type="InterPro" id="IPR001138">
    <property type="entry name" value="Zn2Cys6_DnaBD"/>
</dbReference>
<dbReference type="GO" id="GO:0003677">
    <property type="term" value="F:DNA binding"/>
    <property type="evidence" value="ECO:0007669"/>
    <property type="project" value="InterPro"/>
</dbReference>
<accession>A0A9P6CVL4</accession>
<dbReference type="PANTHER" id="PTHR47338">
    <property type="entry name" value="ZN(II)2CYS6 TRANSCRIPTION FACTOR (EUROFUNG)-RELATED"/>
    <property type="match status" value="1"/>
</dbReference>
<dbReference type="InterPro" id="IPR007219">
    <property type="entry name" value="XnlR_reg_dom"/>
</dbReference>
<sequence>MTRKSEQSGILRRGSACLSCRRRKLRCDGARPVCSPCNTMRRGQECKYDDSSRKSRTQSLREKMEALQAKVQELESNPVQAAANSVSAPWLAPSDDFVDHVDRRVSDPSGYGFDLTTWNATTNDFDPAFQAQDLSSLSFQFGFDSPLDFSSLSASPTPFDPSMSTTLEIPITTDINGQPLITTMGAFSDSSDTSIYDGVSERLVQESSPVLIKSREVHELLIQTFILHRKQCCFYSNTTRFDPSASPSAYQNTPPNVALMSAIYLMGSFFARMSALESQLLEQTLRDVARTMHSLEQPTDTVLALCLLAQYFYFTNRTVEGDRHLCAAKRVAIDAGLHQVSPSATFPFEPEYTVDMTPHNWLERSAIFWQLYTIHNFWLSHNECCVASANIDTISCRHISTPLPVEEGTPFEIVAGNSAIHALFEPDEFKSKRVSITALKAMASAIFDHSLRVHNTPLKDEATWTYRRNTEIALSRLSELVQPYAMRESNHNEGSFIDTSDLYAVQSLIIASTIHLHLDNTMDLKISRAARNVVELINQLSDDDYLFLDPVLSVCWSSIVKVFHRMLDTANKKMELSGPTSALTFTVKYLDHCIKSLLSALNNMSRVIPLAAVLLKNLENTNSPLHPGLRKTLPPPHVEINYDRHNFVPLT</sequence>